<feature type="transmembrane region" description="Helical" evidence="6">
    <location>
        <begin position="82"/>
        <end position="103"/>
    </location>
</feature>
<organism evidence="7 8">
    <name type="scientific">Nitrosomonas stercoris</name>
    <dbReference type="NCBI Taxonomy" id="1444684"/>
    <lineage>
        <taxon>Bacteria</taxon>
        <taxon>Pseudomonadati</taxon>
        <taxon>Pseudomonadota</taxon>
        <taxon>Betaproteobacteria</taxon>
        <taxon>Nitrosomonadales</taxon>
        <taxon>Nitrosomonadaceae</taxon>
        <taxon>Nitrosomonas</taxon>
    </lineage>
</organism>
<comment type="subcellular location">
    <subcellularLocation>
        <location evidence="1">Cell membrane</location>
        <topology evidence="1">Multi-pass membrane protein</topology>
    </subcellularLocation>
</comment>
<dbReference type="InterPro" id="IPR050833">
    <property type="entry name" value="Poly_Biosynth_Transport"/>
</dbReference>
<dbReference type="InterPro" id="IPR002797">
    <property type="entry name" value="Polysacc_synth"/>
</dbReference>
<evidence type="ECO:0000256" key="6">
    <source>
        <dbReference type="SAM" id="Phobius"/>
    </source>
</evidence>
<evidence type="ECO:0000313" key="7">
    <source>
        <dbReference type="EMBL" id="BBL35808.1"/>
    </source>
</evidence>
<feature type="transmembrane region" description="Helical" evidence="6">
    <location>
        <begin position="281"/>
        <end position="300"/>
    </location>
</feature>
<feature type="transmembrane region" description="Helical" evidence="6">
    <location>
        <begin position="37"/>
        <end position="61"/>
    </location>
</feature>
<keyword evidence="8" id="KW-1185">Reference proteome</keyword>
<sequence length="400" mass="44825">MLGNLVSLAAVRGLDYLVPLITLPYLVRVLGIEGFGLVNYALSFALYFAAVMQYGFAITAVRRIAQDRDNSEKIAIVYSETMTAIMLLVVACALIYFPVVLFVDSFYQHFWLYTFSFAFVFAQALFPLWFFRGVERMHQSAVISITSKLSMLIGMFSLIKNESDYYLVPALNAMAMAGCAIFSVFWISSRYKVSYTFPPLERIKNVYREGRDIFISQLAPNLYNNSAFFLLGVFAGPTAVGFFSAASKVIDVFNSAGMIISNAFFPYLARNRNVIPKFHKLMLAAGAFLFVLCFVCSDFLAEILFSDKGIGVAYYIRLMSCGILAYFMILSFHHNGLVLAGKDRYVRLISVWVSVLFFLIGLGVVPAFGIYGAVIMLVGARVVMAVWGLFFYKKYAADIF</sequence>
<dbReference type="Proteomes" id="UP000316473">
    <property type="component" value="Chromosome"/>
</dbReference>
<keyword evidence="4 6" id="KW-1133">Transmembrane helix</keyword>
<dbReference type="KEGG" id="nst:Nstercoris_02085"/>
<keyword evidence="2" id="KW-1003">Cell membrane</keyword>
<dbReference type="PANTHER" id="PTHR30250:SF11">
    <property type="entry name" value="O-ANTIGEN TRANSPORTER-RELATED"/>
    <property type="match status" value="1"/>
</dbReference>
<evidence type="ECO:0000256" key="4">
    <source>
        <dbReference type="ARBA" id="ARBA00022989"/>
    </source>
</evidence>
<name>A0A4Y1YPR0_9PROT</name>
<keyword evidence="5 6" id="KW-0472">Membrane</keyword>
<dbReference type="PANTHER" id="PTHR30250">
    <property type="entry name" value="PST FAMILY PREDICTED COLANIC ACID TRANSPORTER"/>
    <property type="match status" value="1"/>
</dbReference>
<evidence type="ECO:0000256" key="5">
    <source>
        <dbReference type="ARBA" id="ARBA00023136"/>
    </source>
</evidence>
<evidence type="ECO:0000256" key="3">
    <source>
        <dbReference type="ARBA" id="ARBA00022692"/>
    </source>
</evidence>
<protein>
    <recommendedName>
        <fullName evidence="9">O-antigen transporter</fullName>
    </recommendedName>
</protein>
<evidence type="ECO:0000256" key="2">
    <source>
        <dbReference type="ARBA" id="ARBA00022475"/>
    </source>
</evidence>
<feature type="transmembrane region" description="Helical" evidence="6">
    <location>
        <begin position="165"/>
        <end position="187"/>
    </location>
</feature>
<feature type="transmembrane region" description="Helical" evidence="6">
    <location>
        <begin position="227"/>
        <end position="246"/>
    </location>
</feature>
<evidence type="ECO:0000313" key="8">
    <source>
        <dbReference type="Proteomes" id="UP000316473"/>
    </source>
</evidence>
<gene>
    <name evidence="7" type="ORF">Nstercoris_02085</name>
</gene>
<dbReference type="AlphaFoldDB" id="A0A4Y1YPR0"/>
<keyword evidence="3 6" id="KW-0812">Transmembrane</keyword>
<reference evidence="7 8" key="1">
    <citation type="submission" date="2019-06" db="EMBL/GenBank/DDBJ databases">
        <title>Nitrosomonas stercoris KYUHI-S whole genome shotgun sequence.</title>
        <authorList>
            <person name="Nakagawa T."/>
            <person name="Tsuchiya Y."/>
            <person name="Takahashi R."/>
        </authorList>
    </citation>
    <scope>NUCLEOTIDE SEQUENCE [LARGE SCALE GENOMIC DNA]</scope>
    <source>
        <strain evidence="7 8">KYUHI-S</strain>
    </source>
</reference>
<dbReference type="EMBL" id="AP019755">
    <property type="protein sequence ID" value="BBL35808.1"/>
    <property type="molecule type" value="Genomic_DNA"/>
</dbReference>
<evidence type="ECO:0008006" key="9">
    <source>
        <dbReference type="Google" id="ProtNLM"/>
    </source>
</evidence>
<dbReference type="Pfam" id="PF01943">
    <property type="entry name" value="Polysacc_synt"/>
    <property type="match status" value="1"/>
</dbReference>
<proteinExistence type="predicted"/>
<feature type="transmembrane region" description="Helical" evidence="6">
    <location>
        <begin position="109"/>
        <end position="129"/>
    </location>
</feature>
<feature type="transmembrane region" description="Helical" evidence="6">
    <location>
        <begin position="252"/>
        <end position="269"/>
    </location>
</feature>
<evidence type="ECO:0000256" key="1">
    <source>
        <dbReference type="ARBA" id="ARBA00004651"/>
    </source>
</evidence>
<feature type="transmembrane region" description="Helical" evidence="6">
    <location>
        <begin position="370"/>
        <end position="392"/>
    </location>
</feature>
<feature type="transmembrane region" description="Helical" evidence="6">
    <location>
        <begin position="312"/>
        <end position="333"/>
    </location>
</feature>
<accession>A0A4Y1YPR0</accession>
<feature type="transmembrane region" description="Helical" evidence="6">
    <location>
        <begin position="345"/>
        <end position="364"/>
    </location>
</feature>
<dbReference type="GO" id="GO:0005886">
    <property type="term" value="C:plasma membrane"/>
    <property type="evidence" value="ECO:0007669"/>
    <property type="project" value="UniProtKB-SubCell"/>
</dbReference>